<dbReference type="InterPro" id="IPR050832">
    <property type="entry name" value="Bact_Acetyltransf"/>
</dbReference>
<keyword evidence="1" id="KW-0808">Transferase</keyword>
<dbReference type="EMBL" id="CP125942">
    <property type="protein sequence ID" value="XAO46366.1"/>
    <property type="molecule type" value="Genomic_DNA"/>
</dbReference>
<proteinExistence type="predicted"/>
<protein>
    <submittedName>
        <fullName evidence="4">GNAT family N-acetyltransferase</fullName>
    </submittedName>
</protein>
<dbReference type="PANTHER" id="PTHR43877:SF2">
    <property type="entry name" value="AMINOALKYLPHOSPHONATE N-ACETYLTRANSFERASE-RELATED"/>
    <property type="match status" value="1"/>
</dbReference>
<dbReference type="RefSeq" id="WP_345472615.1">
    <property type="nucleotide sequence ID" value="NZ_CP125942.1"/>
</dbReference>
<keyword evidence="2" id="KW-0012">Acyltransferase</keyword>
<organism evidence="4 5">
    <name type="scientific">Glutamicibacter ectropisis</name>
    <dbReference type="NCBI Taxonomy" id="3046593"/>
    <lineage>
        <taxon>Bacteria</taxon>
        <taxon>Bacillati</taxon>
        <taxon>Actinomycetota</taxon>
        <taxon>Actinomycetes</taxon>
        <taxon>Micrococcales</taxon>
        <taxon>Micrococcaceae</taxon>
        <taxon>Glutamicibacter</taxon>
    </lineage>
</organism>
<gene>
    <name evidence="4" type="ORF">QMQ05_02125</name>
</gene>
<evidence type="ECO:0000256" key="2">
    <source>
        <dbReference type="ARBA" id="ARBA00023315"/>
    </source>
</evidence>
<evidence type="ECO:0000313" key="4">
    <source>
        <dbReference type="EMBL" id="XAO46366.1"/>
    </source>
</evidence>
<dbReference type="Gene3D" id="3.40.630.30">
    <property type="match status" value="1"/>
</dbReference>
<dbReference type="CDD" id="cd04301">
    <property type="entry name" value="NAT_SF"/>
    <property type="match status" value="1"/>
</dbReference>
<accession>A0AAU6WGL6</accession>
<dbReference type="PROSITE" id="PS51186">
    <property type="entry name" value="GNAT"/>
    <property type="match status" value="1"/>
</dbReference>
<dbReference type="InterPro" id="IPR016181">
    <property type="entry name" value="Acyl_CoA_acyltransferase"/>
</dbReference>
<dbReference type="GO" id="GO:0016747">
    <property type="term" value="F:acyltransferase activity, transferring groups other than amino-acyl groups"/>
    <property type="evidence" value="ECO:0007669"/>
    <property type="project" value="InterPro"/>
</dbReference>
<name>A0AAU6WGL6_9MICC</name>
<sequence length="175" mass="20030">MRETDLLHLATAEAASGIVELRDSLAHWQQQKLIQQWVPGEWTVGQVAEQISRNEWWIREVDRKIIATVRIVVTDHLIWPEGDPQAAYIHGLMVDRSHSGQGIGKRVLAWAEGAIYAKGYSVSRLDCVASNVPLCQYYVGQGYSERGVVEFGHDSHWFPVRRFEKRELKKNSSEF</sequence>
<dbReference type="KEGG" id="gey:QMQ05_02125"/>
<keyword evidence="5" id="KW-1185">Reference proteome</keyword>
<dbReference type="AlphaFoldDB" id="A0AAU6WGL6"/>
<evidence type="ECO:0000313" key="5">
    <source>
        <dbReference type="Proteomes" id="UP001486888"/>
    </source>
</evidence>
<feature type="domain" description="N-acetyltransferase" evidence="3">
    <location>
        <begin position="5"/>
        <end position="164"/>
    </location>
</feature>
<reference evidence="4 5" key="1">
    <citation type="submission" date="2023-05" db="EMBL/GenBank/DDBJ databases">
        <title>Glutamicibacter sp. B1, complete genome.</title>
        <authorList>
            <person name="Long Y.H."/>
            <person name="Fang T."/>
            <person name="Li X.Y."/>
        </authorList>
    </citation>
    <scope>NUCLEOTIDE SEQUENCE [LARGE SCALE GENOMIC DNA]</scope>
    <source>
        <strain evidence="4 5">B1</strain>
    </source>
</reference>
<dbReference type="SUPFAM" id="SSF55729">
    <property type="entry name" value="Acyl-CoA N-acyltransferases (Nat)"/>
    <property type="match status" value="1"/>
</dbReference>
<dbReference type="Pfam" id="PF00583">
    <property type="entry name" value="Acetyltransf_1"/>
    <property type="match status" value="1"/>
</dbReference>
<dbReference type="Proteomes" id="UP001486888">
    <property type="component" value="Chromosome"/>
</dbReference>
<evidence type="ECO:0000256" key="1">
    <source>
        <dbReference type="ARBA" id="ARBA00022679"/>
    </source>
</evidence>
<evidence type="ECO:0000259" key="3">
    <source>
        <dbReference type="PROSITE" id="PS51186"/>
    </source>
</evidence>
<dbReference type="PANTHER" id="PTHR43877">
    <property type="entry name" value="AMINOALKYLPHOSPHONATE N-ACETYLTRANSFERASE-RELATED-RELATED"/>
    <property type="match status" value="1"/>
</dbReference>
<dbReference type="InterPro" id="IPR000182">
    <property type="entry name" value="GNAT_dom"/>
</dbReference>